<keyword evidence="5" id="KW-0121">Carboxypeptidase</keyword>
<dbReference type="STRING" id="1041146.GCA_000427985_01347"/>
<dbReference type="Proteomes" id="UP000232164">
    <property type="component" value="Unassembled WGS sequence"/>
</dbReference>
<keyword evidence="5" id="KW-0645">Protease</keyword>
<reference evidence="5" key="3">
    <citation type="submission" date="2022-09" db="EMBL/GenBank/DDBJ databases">
        <title>Australian commercial rhizobial inoculants.</title>
        <authorList>
            <person name="Kohlmeier M.G."/>
            <person name="O'Hara G.W."/>
            <person name="Colombi E."/>
            <person name="Ramsay J.P."/>
            <person name="Terpolilli J."/>
        </authorList>
    </citation>
    <scope>NUCLEOTIDE SEQUENCE</scope>
    <source>
        <strain evidence="5">WSM1592</strain>
    </source>
</reference>
<evidence type="ECO:0000313" key="5">
    <source>
        <dbReference type="EMBL" id="UWU14494.1"/>
    </source>
</evidence>
<feature type="domain" description="Peptidase M15A C-terminal" evidence="3">
    <location>
        <begin position="44"/>
        <end position="132"/>
    </location>
</feature>
<evidence type="ECO:0000313" key="6">
    <source>
        <dbReference type="Proteomes" id="UP000232164"/>
    </source>
</evidence>
<sequence length="142" mass="15288">MHTILSLVLAGLFTLSCCVNAGAQNSKKPPVRLLKYTTSLPYTVQTVSVRIGCFPPKLRAVLAHIAAKTGRRPMVTSGHRPHSGRAHSQHRHCNAADIRVPGLSERTIIAAAQTAPGIGGIGRYCNGIVHVDIGPKRRWSHC</sequence>
<feature type="chain" id="PRO_5014605466" evidence="2">
    <location>
        <begin position="22"/>
        <end position="142"/>
    </location>
</feature>
<dbReference type="Proteomes" id="UP001060123">
    <property type="component" value="Chromosome"/>
</dbReference>
<proteinExistence type="predicted"/>
<name>A0A2N0DDS2_RHISU</name>
<dbReference type="RefSeq" id="WP_027510813.1">
    <property type="nucleotide sequence ID" value="NZ_CP104143.1"/>
</dbReference>
<accession>A0A2N0DDS2</accession>
<dbReference type="OrthoDB" id="8382078at2"/>
<dbReference type="SUPFAM" id="SSF55166">
    <property type="entry name" value="Hedgehog/DD-peptidase"/>
    <property type="match status" value="1"/>
</dbReference>
<evidence type="ECO:0000256" key="1">
    <source>
        <dbReference type="SAM" id="MobiDB-lite"/>
    </source>
</evidence>
<evidence type="ECO:0000259" key="3">
    <source>
        <dbReference type="Pfam" id="PF08291"/>
    </source>
</evidence>
<dbReference type="InterPro" id="IPR013230">
    <property type="entry name" value="Peptidase_M15A_C"/>
</dbReference>
<dbReference type="InterPro" id="IPR009045">
    <property type="entry name" value="Zn_M74/Hedgehog-like"/>
</dbReference>
<reference evidence="4 6" key="2">
    <citation type="submission" date="2017-12" db="EMBL/GenBank/DDBJ databases">
        <title>Genome sequence of Rhizobium sullae HCNT1 isolated from Sulla coronaria nodules and featuring peculiar denitrification phenotypes.</title>
        <authorList>
            <person name="De Diego-Diaz B."/>
            <person name="Treu L."/>
            <person name="Campanaro S."/>
            <person name="Da Silva Duarte V."/>
            <person name="Basaglia M."/>
            <person name="Favaro L."/>
            <person name="Casella S."/>
            <person name="Squartini A."/>
        </authorList>
    </citation>
    <scope>NUCLEOTIDE SEQUENCE [LARGE SCALE GENOMIC DNA]</scope>
    <source>
        <strain evidence="4 6">HCNT1</strain>
    </source>
</reference>
<feature type="compositionally biased region" description="Basic residues" evidence="1">
    <location>
        <begin position="79"/>
        <end position="91"/>
    </location>
</feature>
<gene>
    <name evidence="4" type="ORF">CWR43_08185</name>
    <name evidence="5" type="ORF">N2599_00165</name>
</gene>
<dbReference type="EMBL" id="PIQN01000005">
    <property type="protein sequence ID" value="PKA44253.1"/>
    <property type="molecule type" value="Genomic_DNA"/>
</dbReference>
<protein>
    <submittedName>
        <fullName evidence="5">D-Ala-D-Ala carboxypeptidase family metallohydrolase</fullName>
    </submittedName>
    <submittedName>
        <fullName evidence="4">Peptidase M15</fullName>
    </submittedName>
</protein>
<keyword evidence="7" id="KW-1185">Reference proteome</keyword>
<dbReference type="Gene3D" id="3.30.1380.10">
    <property type="match status" value="1"/>
</dbReference>
<feature type="region of interest" description="Disordered" evidence="1">
    <location>
        <begin position="71"/>
        <end position="91"/>
    </location>
</feature>
<dbReference type="GO" id="GO:0004180">
    <property type="term" value="F:carboxypeptidase activity"/>
    <property type="evidence" value="ECO:0007669"/>
    <property type="project" value="UniProtKB-KW"/>
</dbReference>
<dbReference type="EMBL" id="CP104143">
    <property type="protein sequence ID" value="UWU14494.1"/>
    <property type="molecule type" value="Genomic_DNA"/>
</dbReference>
<feature type="signal peptide" evidence="2">
    <location>
        <begin position="1"/>
        <end position="21"/>
    </location>
</feature>
<evidence type="ECO:0000313" key="4">
    <source>
        <dbReference type="EMBL" id="PKA44253.1"/>
    </source>
</evidence>
<organism evidence="4 6">
    <name type="scientific">Rhizobium sullae</name>
    <name type="common">Rhizobium hedysari</name>
    <dbReference type="NCBI Taxonomy" id="50338"/>
    <lineage>
        <taxon>Bacteria</taxon>
        <taxon>Pseudomonadati</taxon>
        <taxon>Pseudomonadota</taxon>
        <taxon>Alphaproteobacteria</taxon>
        <taxon>Hyphomicrobiales</taxon>
        <taxon>Rhizobiaceae</taxon>
        <taxon>Rhizobium/Agrobacterium group</taxon>
        <taxon>Rhizobium</taxon>
    </lineage>
</organism>
<keyword evidence="2" id="KW-0732">Signal</keyword>
<reference evidence="4 6" key="1">
    <citation type="submission" date="2017-11" db="EMBL/GenBank/DDBJ databases">
        <authorList>
            <person name="Han C.G."/>
        </authorList>
    </citation>
    <scope>NUCLEOTIDE SEQUENCE [LARGE SCALE GENOMIC DNA]</scope>
    <source>
        <strain evidence="4 6">HCNT1</strain>
    </source>
</reference>
<dbReference type="Pfam" id="PF08291">
    <property type="entry name" value="Peptidase_M15_3"/>
    <property type="match status" value="1"/>
</dbReference>
<evidence type="ECO:0000313" key="7">
    <source>
        <dbReference type="Proteomes" id="UP001060123"/>
    </source>
</evidence>
<evidence type="ECO:0000256" key="2">
    <source>
        <dbReference type="SAM" id="SignalP"/>
    </source>
</evidence>
<dbReference type="AlphaFoldDB" id="A0A2N0DDS2"/>
<keyword evidence="5" id="KW-0378">Hydrolase</keyword>